<organism evidence="3 4">
    <name type="scientific">Chaetoceros tenuissimus</name>
    <dbReference type="NCBI Taxonomy" id="426638"/>
    <lineage>
        <taxon>Eukaryota</taxon>
        <taxon>Sar</taxon>
        <taxon>Stramenopiles</taxon>
        <taxon>Ochrophyta</taxon>
        <taxon>Bacillariophyta</taxon>
        <taxon>Coscinodiscophyceae</taxon>
        <taxon>Chaetocerotophycidae</taxon>
        <taxon>Chaetocerotales</taxon>
        <taxon>Chaetocerotaceae</taxon>
        <taxon>Chaetoceros</taxon>
    </lineage>
</organism>
<accession>A0AAD3D2F1</accession>
<evidence type="ECO:0000313" key="1">
    <source>
        <dbReference type="EMBL" id="GFH48612.1"/>
    </source>
</evidence>
<name>A0AAD3D2F1_9STRA</name>
<reference evidence="3" key="1">
    <citation type="submission" date="2020-02" db="EMBL/GenBank/DDBJ databases">
        <authorList>
            <person name="Hongo Y."/>
            <person name="Kimura K."/>
            <person name="Takaki Y."/>
            <person name="Tomaru Y."/>
        </authorList>
    </citation>
    <scope>NUCLEOTIDE SEQUENCE</scope>
    <source>
        <strain evidence="3">NIES-3715</strain>
    </source>
</reference>
<dbReference type="AlphaFoldDB" id="A0AAD3D2F1"/>
<protein>
    <submittedName>
        <fullName evidence="3">Uncharacterized protein</fullName>
    </submittedName>
</protein>
<evidence type="ECO:0000313" key="2">
    <source>
        <dbReference type="EMBL" id="GFH49203.1"/>
    </source>
</evidence>
<evidence type="ECO:0000313" key="4">
    <source>
        <dbReference type="Proteomes" id="UP001054902"/>
    </source>
</evidence>
<gene>
    <name evidence="1" type="ORF">CTEN210_05088</name>
    <name evidence="2" type="ORF">CTEN210_05679</name>
    <name evidence="3" type="ORF">CTEN210_13067</name>
</gene>
<comment type="caution">
    <text evidence="3">The sequence shown here is derived from an EMBL/GenBank/DDBJ whole genome shotgun (WGS) entry which is preliminary data.</text>
</comment>
<dbReference type="Proteomes" id="UP001054902">
    <property type="component" value="Unassembled WGS sequence"/>
</dbReference>
<proteinExistence type="predicted"/>
<dbReference type="EMBL" id="BLLK01000029">
    <property type="protein sequence ID" value="GFH48612.1"/>
    <property type="molecule type" value="Genomic_DNA"/>
</dbReference>
<reference evidence="3 4" key="2">
    <citation type="journal article" date="2021" name="Sci. Rep.">
        <title>The genome of the diatom Chaetoceros tenuissimus carries an ancient integrated fragment of an extant virus.</title>
        <authorList>
            <person name="Hongo Y."/>
            <person name="Kimura K."/>
            <person name="Takaki Y."/>
            <person name="Yoshida Y."/>
            <person name="Baba S."/>
            <person name="Kobayashi G."/>
            <person name="Nagasaki K."/>
            <person name="Hano T."/>
            <person name="Tomaru Y."/>
        </authorList>
    </citation>
    <scope>NUCLEOTIDE SEQUENCE [LARGE SCALE GENOMIC DNA]</scope>
    <source>
        <strain evidence="3 4">NIES-3715</strain>
    </source>
</reference>
<dbReference type="EMBL" id="BLLK01000034">
    <property type="protein sequence ID" value="GFH49203.1"/>
    <property type="molecule type" value="Genomic_DNA"/>
</dbReference>
<keyword evidence="4" id="KW-1185">Reference proteome</keyword>
<evidence type="ECO:0000313" key="3">
    <source>
        <dbReference type="EMBL" id="GFH56591.1"/>
    </source>
</evidence>
<sequence>MVRQNPIRFTGDFKQNVPTNILAAVPDEKDVLFKSAPFKDDPPQGMDINEAMNLDDKTLEEKAALCFPIGSVWERKEFERTLTNFYCF</sequence>
<dbReference type="EMBL" id="BLLK01000052">
    <property type="protein sequence ID" value="GFH56591.1"/>
    <property type="molecule type" value="Genomic_DNA"/>
</dbReference>